<feature type="transmembrane region" description="Helical" evidence="1">
    <location>
        <begin position="171"/>
        <end position="189"/>
    </location>
</feature>
<evidence type="ECO:0000313" key="2">
    <source>
        <dbReference type="EMBL" id="TVX88256.1"/>
    </source>
</evidence>
<dbReference type="OrthoDB" id="4336274at2"/>
<feature type="transmembrane region" description="Helical" evidence="1">
    <location>
        <begin position="218"/>
        <end position="238"/>
    </location>
</feature>
<accession>A0A559IKR9</accession>
<evidence type="ECO:0000256" key="1">
    <source>
        <dbReference type="SAM" id="Phobius"/>
    </source>
</evidence>
<keyword evidence="1" id="KW-1133">Transmembrane helix</keyword>
<dbReference type="Pfam" id="PF12730">
    <property type="entry name" value="ABC2_membrane_4"/>
    <property type="match status" value="1"/>
</dbReference>
<feature type="transmembrane region" description="Helical" evidence="1">
    <location>
        <begin position="18"/>
        <end position="39"/>
    </location>
</feature>
<keyword evidence="1" id="KW-0472">Membrane</keyword>
<feature type="transmembrane region" description="Helical" evidence="1">
    <location>
        <begin position="59"/>
        <end position="78"/>
    </location>
</feature>
<sequence>MVNLLYTELLKLKRAKMFMISVIGAMAAPIMMFIAFLSMKREKPETILTFDVSFYNTNLNVLMLIGTLLYGVIAAYLFSREYTEDTLKNLLTIPVSKTSLIVSKWLLLLLWIVVLTLVAWMMTLLLGFVGQFEGLSVAVIVDSLGQFFVGAFLLFLLSTPIIWITMLFKNFVPTIIFTAVVTMANLTVIDTDYQGLFPWSAVHMVVANSTEFVYPASYSYAIIFATSVLGLAATIVYFRRSDID</sequence>
<comment type="caution">
    <text evidence="2">The sequence shown here is derived from an EMBL/GenBank/DDBJ whole genome shotgun (WGS) entry which is preliminary data.</text>
</comment>
<evidence type="ECO:0000313" key="3">
    <source>
        <dbReference type="Proteomes" id="UP000318102"/>
    </source>
</evidence>
<dbReference type="PANTHER" id="PTHR37305:SF1">
    <property type="entry name" value="MEMBRANE PROTEIN"/>
    <property type="match status" value="1"/>
</dbReference>
<reference evidence="2 3" key="1">
    <citation type="submission" date="2019-07" db="EMBL/GenBank/DDBJ databases">
        <authorList>
            <person name="Kim J."/>
        </authorList>
    </citation>
    <scope>NUCLEOTIDE SEQUENCE [LARGE SCALE GENOMIC DNA]</scope>
    <source>
        <strain evidence="2 3">N4</strain>
    </source>
</reference>
<proteinExistence type="predicted"/>
<protein>
    <submittedName>
        <fullName evidence="2">ABC transporter permease</fullName>
    </submittedName>
</protein>
<feature type="transmembrane region" description="Helical" evidence="1">
    <location>
        <begin position="105"/>
        <end position="132"/>
    </location>
</feature>
<dbReference type="AlphaFoldDB" id="A0A559IKR9"/>
<name>A0A559IKR9_9BACL</name>
<organism evidence="2 3">
    <name type="scientific">Paenibacillus agilis</name>
    <dbReference type="NCBI Taxonomy" id="3020863"/>
    <lineage>
        <taxon>Bacteria</taxon>
        <taxon>Bacillati</taxon>
        <taxon>Bacillota</taxon>
        <taxon>Bacilli</taxon>
        <taxon>Bacillales</taxon>
        <taxon>Paenibacillaceae</taxon>
        <taxon>Paenibacillus</taxon>
    </lineage>
</organism>
<dbReference type="PANTHER" id="PTHR37305">
    <property type="entry name" value="INTEGRAL MEMBRANE PROTEIN-RELATED"/>
    <property type="match status" value="1"/>
</dbReference>
<dbReference type="EMBL" id="VNJK01000003">
    <property type="protein sequence ID" value="TVX88256.1"/>
    <property type="molecule type" value="Genomic_DNA"/>
</dbReference>
<keyword evidence="1" id="KW-0812">Transmembrane</keyword>
<feature type="transmembrane region" description="Helical" evidence="1">
    <location>
        <begin position="144"/>
        <end position="164"/>
    </location>
</feature>
<dbReference type="Proteomes" id="UP000318102">
    <property type="component" value="Unassembled WGS sequence"/>
</dbReference>
<dbReference type="RefSeq" id="WP_144993360.1">
    <property type="nucleotide sequence ID" value="NZ_VNJK01000003.1"/>
</dbReference>
<keyword evidence="3" id="KW-1185">Reference proteome</keyword>
<gene>
    <name evidence="2" type="ORF">FPZ44_20385</name>
</gene>